<gene>
    <name evidence="2" type="ORF">D0862_12087</name>
</gene>
<feature type="region of interest" description="Disordered" evidence="1">
    <location>
        <begin position="173"/>
        <end position="214"/>
    </location>
</feature>
<comment type="caution">
    <text evidence="2">The sequence shown here is derived from an EMBL/GenBank/DDBJ whole genome shotgun (WGS) entry which is preliminary data.</text>
</comment>
<protein>
    <submittedName>
        <fullName evidence="2">Uncharacterized protein</fullName>
    </submittedName>
</protein>
<reference evidence="2 3" key="1">
    <citation type="journal article" date="2018" name="BMC Genomics">
        <title>Genomic evidence for intraspecific hybridization in a clonal and extremely halotolerant yeast.</title>
        <authorList>
            <person name="Gostincar C."/>
            <person name="Stajich J.E."/>
            <person name="Zupancic J."/>
            <person name="Zalar P."/>
            <person name="Gunde-Cimerman N."/>
        </authorList>
    </citation>
    <scope>NUCLEOTIDE SEQUENCE [LARGE SCALE GENOMIC DNA]</scope>
    <source>
        <strain evidence="2 3">EXF-171</strain>
    </source>
</reference>
<feature type="compositionally biased region" description="Acidic residues" evidence="1">
    <location>
        <begin position="189"/>
        <end position="214"/>
    </location>
</feature>
<feature type="compositionally biased region" description="Polar residues" evidence="1">
    <location>
        <begin position="464"/>
        <end position="478"/>
    </location>
</feature>
<accession>A0A3M7F099</accession>
<evidence type="ECO:0000256" key="1">
    <source>
        <dbReference type="SAM" id="MobiDB-lite"/>
    </source>
</evidence>
<evidence type="ECO:0000313" key="2">
    <source>
        <dbReference type="EMBL" id="RMY82210.1"/>
    </source>
</evidence>
<evidence type="ECO:0000313" key="3">
    <source>
        <dbReference type="Proteomes" id="UP000281468"/>
    </source>
</evidence>
<feature type="region of interest" description="Disordered" evidence="1">
    <location>
        <begin position="406"/>
        <end position="497"/>
    </location>
</feature>
<dbReference type="Proteomes" id="UP000281468">
    <property type="component" value="Unassembled WGS sequence"/>
</dbReference>
<proteinExistence type="predicted"/>
<dbReference type="EMBL" id="QWIQ01000561">
    <property type="protein sequence ID" value="RMY82210.1"/>
    <property type="molecule type" value="Genomic_DNA"/>
</dbReference>
<feature type="compositionally biased region" description="Polar residues" evidence="1">
    <location>
        <begin position="110"/>
        <end position="121"/>
    </location>
</feature>
<name>A0A3M7F099_HORWE</name>
<dbReference type="VEuPathDB" id="FungiDB:BTJ68_14315"/>
<feature type="region of interest" description="Disordered" evidence="1">
    <location>
        <begin position="82"/>
        <end position="161"/>
    </location>
</feature>
<sequence length="497" mass="56713">MTRIRSSKLEHKIVKHERSQRLFPWKEQSSIGDGFEKSELHVEYRIVSHRRRRPWRRDAIVYKQLPIAGGPLPDVMFERSTDELNAEQSGRPHHVTTRLPSGSTPGGPSEQPTASVEQARNSLREKSQAKFNDGNYANPSLCTSKPHEKSAAESSHLSKRRVSFSDRDRFIDAQLSSIKAPPRPRGDSDDNDAEDSGDEDEEFESETSRDEEEVALQTVDAANRIDDELLADFVDNSSTRHELTPIEQPVPRFKDAYMRREDTVDSSDDENLQIMIETPRSSRRRSIERVRLMEAEEPIDEFPDTVHTEGMSAAAADHYSRSTECGTSRKLQIGLGFLEREADRSAGRPRLHRLRSILKSNTPLMPDVTYRPDDLEGNTRRNSRHAVNVEDSRYFSQASAILRDPDASNHKILPRRTRSNYFSREDEEQVEACHDGHLHGSRQDPEFVRDPQSPPKPKKDLGSLTRQVSRANGTMSQSMRRRSTLGFESPFKIPPIR</sequence>
<dbReference type="AlphaFoldDB" id="A0A3M7F099"/>
<organism evidence="2 3">
    <name type="scientific">Hortaea werneckii</name>
    <name type="common">Black yeast</name>
    <name type="synonym">Cladosporium werneckii</name>
    <dbReference type="NCBI Taxonomy" id="91943"/>
    <lineage>
        <taxon>Eukaryota</taxon>
        <taxon>Fungi</taxon>
        <taxon>Dikarya</taxon>
        <taxon>Ascomycota</taxon>
        <taxon>Pezizomycotina</taxon>
        <taxon>Dothideomycetes</taxon>
        <taxon>Dothideomycetidae</taxon>
        <taxon>Mycosphaerellales</taxon>
        <taxon>Teratosphaeriaceae</taxon>
        <taxon>Hortaea</taxon>
    </lineage>
</organism>
<feature type="compositionally biased region" description="Basic and acidic residues" evidence="1">
    <location>
        <begin position="431"/>
        <end position="449"/>
    </location>
</feature>